<dbReference type="GO" id="GO:0003924">
    <property type="term" value="F:GTPase activity"/>
    <property type="evidence" value="ECO:0007669"/>
    <property type="project" value="InterPro"/>
</dbReference>
<dbReference type="GO" id="GO:0007165">
    <property type="term" value="P:signal transduction"/>
    <property type="evidence" value="ECO:0007669"/>
    <property type="project" value="TreeGrafter"/>
</dbReference>
<dbReference type="FunFam" id="3.40.50.300:FF:000475">
    <property type="entry name" value="GTP-binding protein Rhes"/>
    <property type="match status" value="1"/>
</dbReference>
<dbReference type="SMART" id="SM00175">
    <property type="entry name" value="RAB"/>
    <property type="match status" value="1"/>
</dbReference>
<dbReference type="EMBL" id="JABVXQ010000003">
    <property type="protein sequence ID" value="KAF6121392.1"/>
    <property type="molecule type" value="Genomic_DNA"/>
</dbReference>
<comment type="subcellular location">
    <subcellularLocation>
        <location evidence="1">Cell membrane</location>
        <topology evidence="1">Lipid-anchor</topology>
    </subcellularLocation>
</comment>
<keyword evidence="7" id="KW-0449">Lipoprotein</keyword>
<dbReference type="NCBIfam" id="TIGR00231">
    <property type="entry name" value="small_GTP"/>
    <property type="match status" value="1"/>
</dbReference>
<evidence type="ECO:0000256" key="1">
    <source>
        <dbReference type="ARBA" id="ARBA00004193"/>
    </source>
</evidence>
<dbReference type="PANTHER" id="PTHR46149">
    <property type="entry name" value="MIP08469P"/>
    <property type="match status" value="1"/>
</dbReference>
<comment type="similarity">
    <text evidence="9">Belongs to the small GTPase superfamily. RasD family.</text>
</comment>
<dbReference type="GO" id="GO:0031681">
    <property type="term" value="F:G-protein beta-subunit binding"/>
    <property type="evidence" value="ECO:0007669"/>
    <property type="project" value="TreeGrafter"/>
</dbReference>
<proteinExistence type="inferred from homology"/>
<dbReference type="InterPro" id="IPR005225">
    <property type="entry name" value="Small_GTP-bd"/>
</dbReference>
<keyword evidence="8" id="KW-0636">Prenylation</keyword>
<dbReference type="InterPro" id="IPR001806">
    <property type="entry name" value="Small_GTPase"/>
</dbReference>
<evidence type="ECO:0000256" key="2">
    <source>
        <dbReference type="ARBA" id="ARBA00022475"/>
    </source>
</evidence>
<dbReference type="SUPFAM" id="SSF52540">
    <property type="entry name" value="P-loop containing nucleoside triphosphate hydrolases"/>
    <property type="match status" value="1"/>
</dbReference>
<dbReference type="PROSITE" id="PS51421">
    <property type="entry name" value="RAS"/>
    <property type="match status" value="1"/>
</dbReference>
<dbReference type="PRINTS" id="PR00449">
    <property type="entry name" value="RASTRNSFRMNG"/>
</dbReference>
<dbReference type="PROSITE" id="PS51420">
    <property type="entry name" value="RHO"/>
    <property type="match status" value="1"/>
</dbReference>
<dbReference type="SMART" id="SM00173">
    <property type="entry name" value="RAS"/>
    <property type="match status" value="1"/>
</dbReference>
<keyword evidence="3" id="KW-0488">Methylation</keyword>
<evidence type="ECO:0000256" key="6">
    <source>
        <dbReference type="ARBA" id="ARBA00023136"/>
    </source>
</evidence>
<evidence type="ECO:0000313" key="10">
    <source>
        <dbReference type="EMBL" id="KAF6121392.1"/>
    </source>
</evidence>
<keyword evidence="6" id="KW-0472">Membrane</keyword>
<evidence type="ECO:0000256" key="7">
    <source>
        <dbReference type="ARBA" id="ARBA00023288"/>
    </source>
</evidence>
<evidence type="ECO:0000256" key="5">
    <source>
        <dbReference type="ARBA" id="ARBA00023134"/>
    </source>
</evidence>
<keyword evidence="4" id="KW-0547">Nucleotide-binding</keyword>
<dbReference type="CDD" id="cd04143">
    <property type="entry name" value="Rhes_like"/>
    <property type="match status" value="1"/>
</dbReference>
<comment type="caution">
    <text evidence="10">The sequence shown here is derived from an EMBL/GenBank/DDBJ whole genome shotgun (WGS) entry which is preliminary data.</text>
</comment>
<dbReference type="GO" id="GO:0005886">
    <property type="term" value="C:plasma membrane"/>
    <property type="evidence" value="ECO:0007669"/>
    <property type="project" value="UniProtKB-SubCell"/>
</dbReference>
<dbReference type="GO" id="GO:0005525">
    <property type="term" value="F:GTP binding"/>
    <property type="evidence" value="ECO:0007669"/>
    <property type="project" value="UniProtKB-KW"/>
</dbReference>
<name>A0A834AVB2_9CHIR</name>
<accession>A0A834AVB2</accession>
<evidence type="ECO:0000256" key="3">
    <source>
        <dbReference type="ARBA" id="ARBA00022481"/>
    </source>
</evidence>
<gene>
    <name evidence="10" type="ORF">HJG60_016077</name>
</gene>
<evidence type="ECO:0000256" key="9">
    <source>
        <dbReference type="ARBA" id="ARBA00038061"/>
    </source>
</evidence>
<dbReference type="AlphaFoldDB" id="A0A834AVB2"/>
<dbReference type="SMART" id="SM00174">
    <property type="entry name" value="RHO"/>
    <property type="match status" value="1"/>
</dbReference>
<dbReference type="Pfam" id="PF00071">
    <property type="entry name" value="Ras"/>
    <property type="match status" value="1"/>
</dbReference>
<dbReference type="SMART" id="SM00176">
    <property type="entry name" value="RAN"/>
    <property type="match status" value="1"/>
</dbReference>
<dbReference type="InterPro" id="IPR027417">
    <property type="entry name" value="P-loop_NTPase"/>
</dbReference>
<sequence>MQQRDVEESLWPRAMMKTLSSGNCTFSVPAKNSYRMVVLGASRVGKSSIVSRFLNGRFEDQYTPTIEDFHRKVYNIRGDMYQLDILDTSGNHPFPAMRRLSILTGDVFILVFSLDSRESFDEVKRLQKQILEVKSCLKNKTKEAAELPMVICGNKNDHSELCRQVPATEAELLVSGDENCAYFEVSAKKNTNVDEMFYVLFSMAKLPHEMSPALHRKISVQYGDTFHPRPFCMRRVKETDAYGMVSPFARRPSVNSDLKYIKAKVLREGQARERDKCTIQ</sequence>
<dbReference type="Proteomes" id="UP000664940">
    <property type="component" value="Unassembled WGS sequence"/>
</dbReference>
<evidence type="ECO:0000256" key="8">
    <source>
        <dbReference type="ARBA" id="ARBA00023289"/>
    </source>
</evidence>
<dbReference type="PROSITE" id="PS51419">
    <property type="entry name" value="RAB"/>
    <property type="match status" value="1"/>
</dbReference>
<reference evidence="10 11" key="1">
    <citation type="journal article" date="2020" name="Nature">
        <title>Six reference-quality genomes reveal evolution of bat adaptations.</title>
        <authorList>
            <person name="Jebb D."/>
            <person name="Huang Z."/>
            <person name="Pippel M."/>
            <person name="Hughes G.M."/>
            <person name="Lavrichenko K."/>
            <person name="Devanna P."/>
            <person name="Winkler S."/>
            <person name="Jermiin L.S."/>
            <person name="Skirmuntt E.C."/>
            <person name="Katzourakis A."/>
            <person name="Burkitt-Gray L."/>
            <person name="Ray D.A."/>
            <person name="Sullivan K.A.M."/>
            <person name="Roscito J.G."/>
            <person name="Kirilenko B.M."/>
            <person name="Davalos L.M."/>
            <person name="Corthals A.P."/>
            <person name="Power M.L."/>
            <person name="Jones G."/>
            <person name="Ransome R.D."/>
            <person name="Dechmann D.K.N."/>
            <person name="Locatelli A.G."/>
            <person name="Puechmaille S.J."/>
            <person name="Fedrigo O."/>
            <person name="Jarvis E.D."/>
            <person name="Hiller M."/>
            <person name="Vernes S.C."/>
            <person name="Myers E.W."/>
            <person name="Teeling E.C."/>
        </authorList>
    </citation>
    <scope>NUCLEOTIDE SEQUENCE [LARGE SCALE GENOMIC DNA]</scope>
    <source>
        <strain evidence="10">Bat1K_MPI-CBG_1</strain>
    </source>
</reference>
<protein>
    <submittedName>
        <fullName evidence="10">RASD family member 2</fullName>
    </submittedName>
</protein>
<dbReference type="Gene3D" id="3.40.50.300">
    <property type="entry name" value="P-loop containing nucleotide triphosphate hydrolases"/>
    <property type="match status" value="1"/>
</dbReference>
<keyword evidence="5" id="KW-0342">GTP-binding</keyword>
<evidence type="ECO:0000313" key="11">
    <source>
        <dbReference type="Proteomes" id="UP000664940"/>
    </source>
</evidence>
<organism evidence="10 11">
    <name type="scientific">Phyllostomus discolor</name>
    <name type="common">pale spear-nosed bat</name>
    <dbReference type="NCBI Taxonomy" id="89673"/>
    <lineage>
        <taxon>Eukaryota</taxon>
        <taxon>Metazoa</taxon>
        <taxon>Chordata</taxon>
        <taxon>Craniata</taxon>
        <taxon>Vertebrata</taxon>
        <taxon>Euteleostomi</taxon>
        <taxon>Mammalia</taxon>
        <taxon>Eutheria</taxon>
        <taxon>Laurasiatheria</taxon>
        <taxon>Chiroptera</taxon>
        <taxon>Yangochiroptera</taxon>
        <taxon>Phyllostomidae</taxon>
        <taxon>Phyllostominae</taxon>
        <taxon>Phyllostomus</taxon>
    </lineage>
</organism>
<keyword evidence="2" id="KW-1003">Cell membrane</keyword>
<dbReference type="PANTHER" id="PTHR46149:SF1">
    <property type="entry name" value="GTP-BINDING PROTEIN RHES"/>
    <property type="match status" value="1"/>
</dbReference>
<dbReference type="InterPro" id="IPR052236">
    <property type="entry name" value="Small_GTPase_RasD"/>
</dbReference>
<evidence type="ECO:0000256" key="4">
    <source>
        <dbReference type="ARBA" id="ARBA00022741"/>
    </source>
</evidence>